<accession>U2V3C0</accession>
<dbReference type="AlphaFoldDB" id="U2V3C0"/>
<dbReference type="EMBL" id="AWEZ01000020">
    <property type="protein sequence ID" value="ERL09837.1"/>
    <property type="molecule type" value="Genomic_DNA"/>
</dbReference>
<feature type="region of interest" description="Disordered" evidence="1">
    <location>
        <begin position="1"/>
        <end position="24"/>
    </location>
</feature>
<keyword evidence="3" id="KW-1185">Reference proteome</keyword>
<comment type="caution">
    <text evidence="2">The sequence shown here is derived from an EMBL/GenBank/DDBJ whole genome shotgun (WGS) entry which is preliminary data.</text>
</comment>
<sequence length="76" mass="8761">MTIEELDSFIKEHPSPEQSSGKIDYLPDGRVGKARLGIWDKPYFYVAHFKLVAGELVVSRYSRDLEGKTEVIYRLD</sequence>
<name>U2V3C0_9ACTN</name>
<protein>
    <submittedName>
        <fullName evidence="2">Uncharacterized protein</fullName>
    </submittedName>
</protein>
<reference evidence="2 3" key="1">
    <citation type="submission" date="2013-08" db="EMBL/GenBank/DDBJ databases">
        <authorList>
            <person name="Durkin A.S."/>
            <person name="Haft D.R."/>
            <person name="McCorrison J."/>
            <person name="Torralba M."/>
            <person name="Gillis M."/>
            <person name="Haft D.H."/>
            <person name="Methe B."/>
            <person name="Sutton G."/>
            <person name="Nelson K.E."/>
        </authorList>
    </citation>
    <scope>NUCLEOTIDE SEQUENCE [LARGE SCALE GENOMIC DNA]</scope>
    <source>
        <strain evidence="2 3">F0195</strain>
    </source>
</reference>
<evidence type="ECO:0000313" key="2">
    <source>
        <dbReference type="EMBL" id="ERL09837.1"/>
    </source>
</evidence>
<evidence type="ECO:0000256" key="1">
    <source>
        <dbReference type="SAM" id="MobiDB-lite"/>
    </source>
</evidence>
<evidence type="ECO:0000313" key="3">
    <source>
        <dbReference type="Proteomes" id="UP000016638"/>
    </source>
</evidence>
<gene>
    <name evidence="2" type="ORF">HMPREF1316_1551</name>
</gene>
<dbReference type="STRING" id="1125712.HMPREF1316_1551"/>
<dbReference type="Proteomes" id="UP000016638">
    <property type="component" value="Unassembled WGS sequence"/>
</dbReference>
<proteinExistence type="predicted"/>
<organism evidence="2 3">
    <name type="scientific">Olsenella profusa F0195</name>
    <dbReference type="NCBI Taxonomy" id="1125712"/>
    <lineage>
        <taxon>Bacteria</taxon>
        <taxon>Bacillati</taxon>
        <taxon>Actinomycetota</taxon>
        <taxon>Coriobacteriia</taxon>
        <taxon>Coriobacteriales</taxon>
        <taxon>Atopobiaceae</taxon>
        <taxon>Olsenella</taxon>
    </lineage>
</organism>